<feature type="compositionally biased region" description="Polar residues" evidence="1">
    <location>
        <begin position="171"/>
        <end position="192"/>
    </location>
</feature>
<dbReference type="WBParaSite" id="ACRNAN_scaffold5303.g15981.t1">
    <property type="protein sequence ID" value="ACRNAN_scaffold5303.g15981.t1"/>
    <property type="gene ID" value="ACRNAN_scaffold5303.g15981"/>
</dbReference>
<feature type="region of interest" description="Disordered" evidence="1">
    <location>
        <begin position="153"/>
        <end position="257"/>
    </location>
</feature>
<feature type="compositionally biased region" description="Basic residues" evidence="1">
    <location>
        <begin position="239"/>
        <end position="257"/>
    </location>
</feature>
<sequence length="257" mass="28681">DRDPFYEPPDSSIAIGSVNVFLQSLAYMIELDEQFPILDFHGTEIGQLSVSLLPCNPSGKEILGEFVENPNEIVGKNLGFKVKILNGMGLPRRIEKSWCKYRFFDQPEVTTNQVSGFNPAYGHDKVFVYRTVTKELVRYLKESSLSITIYATQKGRDASRQNSVSSKSSSYITQKTMNGESTNDVHLSNGDNNVKLKSKKSTRDSSKSKTRRKDESKTRSSQQAKEDGDDSTSQNGKAGNKKPSIKKKVKAKKAPEP</sequence>
<dbReference type="InterPro" id="IPR035892">
    <property type="entry name" value="C2_domain_sf"/>
</dbReference>
<keyword evidence="2" id="KW-1185">Reference proteome</keyword>
<organism evidence="2 3">
    <name type="scientific">Acrobeloides nanus</name>
    <dbReference type="NCBI Taxonomy" id="290746"/>
    <lineage>
        <taxon>Eukaryota</taxon>
        <taxon>Metazoa</taxon>
        <taxon>Ecdysozoa</taxon>
        <taxon>Nematoda</taxon>
        <taxon>Chromadorea</taxon>
        <taxon>Rhabditida</taxon>
        <taxon>Tylenchina</taxon>
        <taxon>Cephalobomorpha</taxon>
        <taxon>Cephaloboidea</taxon>
        <taxon>Cephalobidae</taxon>
        <taxon>Acrobeloides</taxon>
    </lineage>
</organism>
<dbReference type="AlphaFoldDB" id="A0A914E3H6"/>
<dbReference type="SUPFAM" id="SSF49562">
    <property type="entry name" value="C2 domain (Calcium/lipid-binding domain, CaLB)"/>
    <property type="match status" value="1"/>
</dbReference>
<evidence type="ECO:0000256" key="1">
    <source>
        <dbReference type="SAM" id="MobiDB-lite"/>
    </source>
</evidence>
<protein>
    <submittedName>
        <fullName evidence="3">Uncharacterized protein</fullName>
    </submittedName>
</protein>
<reference evidence="3" key="1">
    <citation type="submission" date="2022-11" db="UniProtKB">
        <authorList>
            <consortium name="WormBaseParasite"/>
        </authorList>
    </citation>
    <scope>IDENTIFICATION</scope>
</reference>
<name>A0A914E3H6_9BILA</name>
<evidence type="ECO:0000313" key="3">
    <source>
        <dbReference type="WBParaSite" id="ACRNAN_scaffold5303.g15981.t1"/>
    </source>
</evidence>
<feature type="compositionally biased region" description="Low complexity" evidence="1">
    <location>
        <begin position="160"/>
        <end position="170"/>
    </location>
</feature>
<dbReference type="Proteomes" id="UP000887540">
    <property type="component" value="Unplaced"/>
</dbReference>
<proteinExistence type="predicted"/>
<evidence type="ECO:0000313" key="2">
    <source>
        <dbReference type="Proteomes" id="UP000887540"/>
    </source>
</evidence>
<dbReference type="Gene3D" id="2.60.40.150">
    <property type="entry name" value="C2 domain"/>
    <property type="match status" value="1"/>
</dbReference>
<accession>A0A914E3H6</accession>
<feature type="compositionally biased region" description="Basic and acidic residues" evidence="1">
    <location>
        <begin position="201"/>
        <end position="218"/>
    </location>
</feature>